<name>A0A385YXD1_9BACL</name>
<dbReference type="AlphaFoldDB" id="A0A385YXD1"/>
<dbReference type="Pfam" id="PF13474">
    <property type="entry name" value="SnoaL_3"/>
    <property type="match status" value="1"/>
</dbReference>
<gene>
    <name evidence="2" type="ORF">D3873_12275</name>
</gene>
<evidence type="ECO:0000313" key="3">
    <source>
        <dbReference type="Proteomes" id="UP000265725"/>
    </source>
</evidence>
<keyword evidence="3" id="KW-1185">Reference proteome</keyword>
<proteinExistence type="predicted"/>
<protein>
    <submittedName>
        <fullName evidence="2">DUF4440 domain-containing protein</fullName>
    </submittedName>
</protein>
<dbReference type="Proteomes" id="UP000265725">
    <property type="component" value="Chromosome"/>
</dbReference>
<feature type="domain" description="SnoaL-like" evidence="1">
    <location>
        <begin position="7"/>
        <end position="133"/>
    </location>
</feature>
<sequence>MPNFSTVQEVLENYKAAAEAQDVEQFLTNYNEDIHLFDCWGSWECKGKENWRSSVTAWFSDLENEGVDLRVSFTDSKIDEGTDVAFARCNVTFAGHKRLDGSKLREMTNRFTFGFRKIENEWKIVHEHSSLPIDLETFKGMMKST</sequence>
<evidence type="ECO:0000259" key="1">
    <source>
        <dbReference type="Pfam" id="PF13474"/>
    </source>
</evidence>
<dbReference type="InterPro" id="IPR032710">
    <property type="entry name" value="NTF2-like_dom_sf"/>
</dbReference>
<evidence type="ECO:0000313" key="2">
    <source>
        <dbReference type="EMBL" id="AYC30567.1"/>
    </source>
</evidence>
<dbReference type="InterPro" id="IPR037401">
    <property type="entry name" value="SnoaL-like"/>
</dbReference>
<reference evidence="3" key="1">
    <citation type="submission" date="2018-09" db="EMBL/GenBank/DDBJ databases">
        <authorList>
            <person name="Zhu H."/>
        </authorList>
    </citation>
    <scope>NUCLEOTIDE SEQUENCE [LARGE SCALE GENOMIC DNA]</scope>
    <source>
        <strain evidence="3">K2R23-3</strain>
    </source>
</reference>
<dbReference type="RefSeq" id="WP_119884284.1">
    <property type="nucleotide sequence ID" value="NZ_CP032418.1"/>
</dbReference>
<dbReference type="SUPFAM" id="SSF54427">
    <property type="entry name" value="NTF2-like"/>
    <property type="match status" value="1"/>
</dbReference>
<dbReference type="OrthoDB" id="9812295at2"/>
<dbReference type="KEGG" id="paek:D3873_12275"/>
<organism evidence="2 3">
    <name type="scientific">Paenisporosarcina cavernae</name>
    <dbReference type="NCBI Taxonomy" id="2320858"/>
    <lineage>
        <taxon>Bacteria</taxon>
        <taxon>Bacillati</taxon>
        <taxon>Bacillota</taxon>
        <taxon>Bacilli</taxon>
        <taxon>Bacillales</taxon>
        <taxon>Caryophanaceae</taxon>
        <taxon>Paenisporosarcina</taxon>
    </lineage>
</organism>
<dbReference type="EMBL" id="CP032418">
    <property type="protein sequence ID" value="AYC30567.1"/>
    <property type="molecule type" value="Genomic_DNA"/>
</dbReference>
<dbReference type="Gene3D" id="3.10.450.50">
    <property type="match status" value="1"/>
</dbReference>
<accession>A0A385YXD1</accession>